<reference evidence="3" key="2">
    <citation type="submission" date="2024-04" db="EMBL/GenBank/DDBJ databases">
        <authorList>
            <person name="Chen Y."/>
            <person name="Shah S."/>
            <person name="Dougan E. K."/>
            <person name="Thang M."/>
            <person name="Chan C."/>
        </authorList>
    </citation>
    <scope>NUCLEOTIDE SEQUENCE [LARGE SCALE GENOMIC DNA]</scope>
</reference>
<dbReference type="PANTHER" id="PTHR47219:SF20">
    <property type="entry name" value="TBC1 DOMAIN FAMILY MEMBER 2B"/>
    <property type="match status" value="1"/>
</dbReference>
<dbReference type="Pfam" id="PF00566">
    <property type="entry name" value="RabGAP-TBC"/>
    <property type="match status" value="2"/>
</dbReference>
<evidence type="ECO:0000313" key="5">
    <source>
        <dbReference type="Proteomes" id="UP001152797"/>
    </source>
</evidence>
<feature type="non-terminal residue" evidence="2">
    <location>
        <position position="210"/>
    </location>
</feature>
<dbReference type="EMBL" id="CAMXCT030002457">
    <property type="protein sequence ID" value="CAL4785594.1"/>
    <property type="molecule type" value="Genomic_DNA"/>
</dbReference>
<dbReference type="OrthoDB" id="294251at2759"/>
<evidence type="ECO:0000313" key="2">
    <source>
        <dbReference type="EMBL" id="CAI3998282.1"/>
    </source>
</evidence>
<dbReference type="Gene3D" id="1.10.472.80">
    <property type="entry name" value="Ypt/Rab-GAP domain of gyp1p, domain 3"/>
    <property type="match status" value="1"/>
</dbReference>
<dbReference type="InterPro" id="IPR000195">
    <property type="entry name" value="Rab-GAP-TBC_dom"/>
</dbReference>
<name>A0A9P1CTI3_9DINO</name>
<evidence type="ECO:0000259" key="1">
    <source>
        <dbReference type="PROSITE" id="PS50086"/>
    </source>
</evidence>
<dbReference type="InterPro" id="IPR035969">
    <property type="entry name" value="Rab-GAP_TBC_sf"/>
</dbReference>
<protein>
    <submittedName>
        <fullName evidence="4">TBC domain-containing protein C4G8.04</fullName>
    </submittedName>
</protein>
<evidence type="ECO:0000313" key="4">
    <source>
        <dbReference type="EMBL" id="CAL4785594.1"/>
    </source>
</evidence>
<sequence length="210" mass="23522">VDEALLENVLLAFAAKNPKIGYCQSMSFVAATLLMYMEEESAFWTLCGLLEDILPEEPGHGAGARLSKRGENPNDYFSERMSGLRADLRVLQKLLSEEIPELAEHLDLQGIDLSPITVNWFLCLFLNTLPADWSHRVLDSVLHEGSVVLFRMALGILWLRRKDLLSCSSLPDAFSFLRSPMAVSDDAPALDAAELWETRARVDRAENDEI</sequence>
<feature type="domain" description="Rab-GAP TBC" evidence="1">
    <location>
        <begin position="1"/>
        <end position="145"/>
    </location>
</feature>
<dbReference type="InterPro" id="IPR050302">
    <property type="entry name" value="Rab_GAP_TBC_domain"/>
</dbReference>
<evidence type="ECO:0000313" key="3">
    <source>
        <dbReference type="EMBL" id="CAL1151657.1"/>
    </source>
</evidence>
<dbReference type="EMBL" id="CAMXCT010002457">
    <property type="protein sequence ID" value="CAI3998282.1"/>
    <property type="molecule type" value="Genomic_DNA"/>
</dbReference>
<organism evidence="2">
    <name type="scientific">Cladocopium goreaui</name>
    <dbReference type="NCBI Taxonomy" id="2562237"/>
    <lineage>
        <taxon>Eukaryota</taxon>
        <taxon>Sar</taxon>
        <taxon>Alveolata</taxon>
        <taxon>Dinophyceae</taxon>
        <taxon>Suessiales</taxon>
        <taxon>Symbiodiniaceae</taxon>
        <taxon>Cladocopium</taxon>
    </lineage>
</organism>
<dbReference type="EMBL" id="CAMXCT020002457">
    <property type="protein sequence ID" value="CAL1151657.1"/>
    <property type="molecule type" value="Genomic_DNA"/>
</dbReference>
<dbReference type="AlphaFoldDB" id="A0A9P1CTI3"/>
<keyword evidence="5" id="KW-1185">Reference proteome</keyword>
<reference evidence="2" key="1">
    <citation type="submission" date="2022-10" db="EMBL/GenBank/DDBJ databases">
        <authorList>
            <person name="Chen Y."/>
            <person name="Dougan E. K."/>
            <person name="Chan C."/>
            <person name="Rhodes N."/>
            <person name="Thang M."/>
        </authorList>
    </citation>
    <scope>NUCLEOTIDE SEQUENCE</scope>
</reference>
<proteinExistence type="predicted"/>
<dbReference type="GO" id="GO:0005096">
    <property type="term" value="F:GTPase activator activity"/>
    <property type="evidence" value="ECO:0007669"/>
    <property type="project" value="TreeGrafter"/>
</dbReference>
<dbReference type="Gene3D" id="1.10.8.270">
    <property type="entry name" value="putative rabgap domain of human tbc1 domain family member 14 like domains"/>
    <property type="match status" value="1"/>
</dbReference>
<dbReference type="Proteomes" id="UP001152797">
    <property type="component" value="Unassembled WGS sequence"/>
</dbReference>
<dbReference type="SUPFAM" id="SSF47923">
    <property type="entry name" value="Ypt/Rab-GAP domain of gyp1p"/>
    <property type="match status" value="2"/>
</dbReference>
<dbReference type="GO" id="GO:0031267">
    <property type="term" value="F:small GTPase binding"/>
    <property type="evidence" value="ECO:0007669"/>
    <property type="project" value="TreeGrafter"/>
</dbReference>
<gene>
    <name evidence="2" type="ORF">C1SCF055_LOCUS24595</name>
</gene>
<comment type="caution">
    <text evidence="2">The sequence shown here is derived from an EMBL/GenBank/DDBJ whole genome shotgun (WGS) entry which is preliminary data.</text>
</comment>
<dbReference type="PANTHER" id="PTHR47219">
    <property type="entry name" value="RAB GTPASE-ACTIVATING PROTEIN 1-LIKE"/>
    <property type="match status" value="1"/>
</dbReference>
<dbReference type="SMART" id="SM00164">
    <property type="entry name" value="TBC"/>
    <property type="match status" value="1"/>
</dbReference>
<dbReference type="PROSITE" id="PS50086">
    <property type="entry name" value="TBC_RABGAP"/>
    <property type="match status" value="1"/>
</dbReference>
<accession>A0A9P1CTI3</accession>